<feature type="domain" description="Cytochrome b561 bacterial/Ni-hydrogenase" evidence="6">
    <location>
        <begin position="15"/>
        <end position="185"/>
    </location>
</feature>
<evidence type="ECO:0000259" key="6">
    <source>
        <dbReference type="Pfam" id="PF01292"/>
    </source>
</evidence>
<evidence type="ECO:0000256" key="2">
    <source>
        <dbReference type="ARBA" id="ARBA00022692"/>
    </source>
</evidence>
<keyword evidence="3 5" id="KW-1133">Transmembrane helix</keyword>
<dbReference type="AlphaFoldDB" id="A0AAE2YQK7"/>
<keyword evidence="2 5" id="KW-0812">Transmembrane</keyword>
<keyword evidence="4 5" id="KW-0472">Membrane</keyword>
<feature type="transmembrane region" description="Helical" evidence="5">
    <location>
        <begin position="121"/>
        <end position="142"/>
    </location>
</feature>
<accession>A0AAE2YQK7</accession>
<evidence type="ECO:0000256" key="3">
    <source>
        <dbReference type="ARBA" id="ARBA00022989"/>
    </source>
</evidence>
<dbReference type="GO" id="GO:0016020">
    <property type="term" value="C:membrane"/>
    <property type="evidence" value="ECO:0007669"/>
    <property type="project" value="UniProtKB-SubCell"/>
</dbReference>
<dbReference type="Proteomes" id="UP001197378">
    <property type="component" value="Unassembled WGS sequence"/>
</dbReference>
<evidence type="ECO:0000313" key="7">
    <source>
        <dbReference type="EMBL" id="MBU2788537.1"/>
    </source>
</evidence>
<name>A0AAE2YQK7_9PROT</name>
<feature type="transmembrane region" description="Helical" evidence="5">
    <location>
        <begin position="49"/>
        <end position="70"/>
    </location>
</feature>
<dbReference type="EMBL" id="JAAXYO010000152">
    <property type="protein sequence ID" value="MBU2788537.1"/>
    <property type="molecule type" value="Genomic_DNA"/>
</dbReference>
<dbReference type="InterPro" id="IPR011577">
    <property type="entry name" value="Cyt_b561_bac/Ni-Hgenase"/>
</dbReference>
<evidence type="ECO:0000256" key="1">
    <source>
        <dbReference type="ARBA" id="ARBA00004141"/>
    </source>
</evidence>
<proteinExistence type="predicted"/>
<evidence type="ECO:0000256" key="4">
    <source>
        <dbReference type="ARBA" id="ARBA00023136"/>
    </source>
</evidence>
<organism evidence="7 8">
    <name type="scientific">Igneacidithiobacillus copahuensis</name>
    <dbReference type="NCBI Taxonomy" id="2724909"/>
    <lineage>
        <taxon>Bacteria</taxon>
        <taxon>Pseudomonadati</taxon>
        <taxon>Pseudomonadota</taxon>
        <taxon>Acidithiobacillia</taxon>
        <taxon>Acidithiobacillales</taxon>
        <taxon>Acidithiobacillaceae</taxon>
        <taxon>Igneacidithiobacillus</taxon>
    </lineage>
</organism>
<comment type="caution">
    <text evidence="7">The sequence shown here is derived from an EMBL/GenBank/DDBJ whole genome shotgun (WGS) entry which is preliminary data.</text>
</comment>
<evidence type="ECO:0000256" key="5">
    <source>
        <dbReference type="SAM" id="Phobius"/>
    </source>
</evidence>
<sequence length="191" mass="21907">MTASRIVEKSQTISYPRGARVLHLGLVLLFSFELLNSILALWFQHFSLFQWHILVGIVLSFWLTLSWIVYGSTSWGRQLLYVWYWPGNIPAIFSDVGRLLRGQLPGHGPQPGLSSWWQGMFFLLVSWVNYAGLAAWLTMQGYLGIPDLTHIGLSSMRLGTPILLYFWLGHVGMALYHAARRQPLWSIFALW</sequence>
<dbReference type="GO" id="GO:0009055">
    <property type="term" value="F:electron transfer activity"/>
    <property type="evidence" value="ECO:0007669"/>
    <property type="project" value="InterPro"/>
</dbReference>
<reference evidence="7" key="1">
    <citation type="journal article" date="2021" name="ISME J.">
        <title>Genomic evolution of the class Acidithiobacillia: deep-branching Proteobacteria living in extreme acidic conditions.</title>
        <authorList>
            <person name="Moya-Beltran A."/>
            <person name="Beard S."/>
            <person name="Rojas-Villalobos C."/>
            <person name="Issotta F."/>
            <person name="Gallardo Y."/>
            <person name="Ulloa R."/>
            <person name="Giaveno A."/>
            <person name="Degli Esposti M."/>
            <person name="Johnson D.B."/>
            <person name="Quatrini R."/>
        </authorList>
    </citation>
    <scope>NUCLEOTIDE SEQUENCE</scope>
    <source>
        <strain evidence="7">VAN18-1</strain>
    </source>
</reference>
<feature type="transmembrane region" description="Helical" evidence="5">
    <location>
        <begin position="21"/>
        <end position="43"/>
    </location>
</feature>
<evidence type="ECO:0000313" key="8">
    <source>
        <dbReference type="Proteomes" id="UP001197378"/>
    </source>
</evidence>
<keyword evidence="8" id="KW-1185">Reference proteome</keyword>
<comment type="subcellular location">
    <subcellularLocation>
        <location evidence="1">Membrane</location>
        <topology evidence="1">Multi-pass membrane protein</topology>
    </subcellularLocation>
</comment>
<dbReference type="RefSeq" id="WP_215871109.1">
    <property type="nucleotide sequence ID" value="NZ_JAAXYO010000152.1"/>
</dbReference>
<gene>
    <name evidence="7" type="ORF">HFQ13_10060</name>
</gene>
<dbReference type="Pfam" id="PF01292">
    <property type="entry name" value="Ni_hydr_CYTB"/>
    <property type="match status" value="1"/>
</dbReference>
<feature type="transmembrane region" description="Helical" evidence="5">
    <location>
        <begin position="162"/>
        <end position="179"/>
    </location>
</feature>
<protein>
    <recommendedName>
        <fullName evidence="6">Cytochrome b561 bacterial/Ni-hydrogenase domain-containing protein</fullName>
    </recommendedName>
</protein>